<dbReference type="PROSITE" id="PS51857">
    <property type="entry name" value="CSD_2"/>
    <property type="match status" value="1"/>
</dbReference>
<evidence type="ECO:0000256" key="2">
    <source>
        <dbReference type="ARBA" id="ARBA00022801"/>
    </source>
</evidence>
<evidence type="ECO:0000256" key="5">
    <source>
        <dbReference type="ARBA" id="ARBA00038437"/>
    </source>
</evidence>
<feature type="compositionally biased region" description="Basic and acidic residues" evidence="7">
    <location>
        <begin position="85"/>
        <end position="98"/>
    </location>
</feature>
<name>A0ABQ3CUJ4_9RHOB</name>
<dbReference type="Gene3D" id="2.40.50.140">
    <property type="entry name" value="Nucleic acid-binding proteins"/>
    <property type="match status" value="1"/>
</dbReference>
<evidence type="ECO:0000259" key="10">
    <source>
        <dbReference type="PROSITE" id="PS51195"/>
    </source>
</evidence>
<reference evidence="13" key="1">
    <citation type="journal article" date="2019" name="Int. J. Syst. Evol. Microbiol.">
        <title>The Global Catalogue of Microorganisms (GCM) 10K type strain sequencing project: providing services to taxonomists for standard genome sequencing and annotation.</title>
        <authorList>
            <consortium name="The Broad Institute Genomics Platform"/>
            <consortium name="The Broad Institute Genome Sequencing Center for Infectious Disease"/>
            <person name="Wu L."/>
            <person name="Ma J."/>
        </authorList>
    </citation>
    <scope>NUCLEOTIDE SEQUENCE [LARGE SCALE GENOMIC DNA]</scope>
    <source>
        <strain evidence="13">KCTC 32465</strain>
    </source>
</reference>
<dbReference type="InterPro" id="IPR001650">
    <property type="entry name" value="Helicase_C-like"/>
</dbReference>
<evidence type="ECO:0000256" key="4">
    <source>
        <dbReference type="ARBA" id="ARBA00022840"/>
    </source>
</evidence>
<dbReference type="InterPro" id="IPR012340">
    <property type="entry name" value="NA-bd_OB-fold"/>
</dbReference>
<evidence type="ECO:0000313" key="13">
    <source>
        <dbReference type="Proteomes" id="UP000634455"/>
    </source>
</evidence>
<evidence type="ECO:0000256" key="6">
    <source>
        <dbReference type="PROSITE-ProRule" id="PRU00552"/>
    </source>
</evidence>
<evidence type="ECO:0000256" key="1">
    <source>
        <dbReference type="ARBA" id="ARBA00022741"/>
    </source>
</evidence>
<dbReference type="InterPro" id="IPR014001">
    <property type="entry name" value="Helicase_ATP-bd"/>
</dbReference>
<sequence length="526" mass="57267">MNTGTVIWYNAKKGIGFIKPDEAGDDVFVHMKALKKTGLKQIKEGDRLLFEMETDDVTGKQAAANITQMTDEEGRILRNASRPAPTDKKQKQEAKPKSDASAFGALGLDSEIVKALGFQGYEKPTPIQEQAIPAVLKGRDIVGLAQTGTGKTAAFSLPLLQNLLENPTDLKPRSARALILSPTRELALQIHTAIKEYGKRMPLTITSVIGGAPIRKQMQALSKGVDVLVATPGRLEDLVDQKALRLDQTNFIVLDEADQMMDIGFLPSIKRILSKVATERQTLLFSATMPKAIKELSNTYLDSPVEVAVAQVSSTAERIKQSLMYLVKMNKGLALERIVKANPNKRIIVFSRTKHGSDKLVKWLGTQDIKADAIHGNKSQGQRQRALEDFRKGKTYVLIATDIAARGIDIPGIELVVNFDLPNVPEAYVHRIGRTARAGAEGRAIAFCAPDEQKQLADILKVIKQDIPVEVMEGLTNTPMPSHENMGGGGGRGRASRPPRGGKWAGAGKGKPNSSRNKGKPKSRGR</sequence>
<dbReference type="SUPFAM" id="SSF52540">
    <property type="entry name" value="P-loop containing nucleoside triphosphate hydrolases"/>
    <property type="match status" value="1"/>
</dbReference>
<comment type="caution">
    <text evidence="12">The sequence shown here is derived from an EMBL/GenBank/DDBJ whole genome shotgun (WGS) entry which is preliminary data.</text>
</comment>
<dbReference type="InterPro" id="IPR002059">
    <property type="entry name" value="CSP_DNA-bd"/>
</dbReference>
<keyword evidence="4" id="KW-0067">ATP-binding</keyword>
<dbReference type="InterPro" id="IPR014014">
    <property type="entry name" value="RNA_helicase_DEAD_Q_motif"/>
</dbReference>
<evidence type="ECO:0000313" key="12">
    <source>
        <dbReference type="EMBL" id="GHA41358.1"/>
    </source>
</evidence>
<feature type="domain" description="Helicase C-terminal" evidence="9">
    <location>
        <begin position="318"/>
        <end position="480"/>
    </location>
</feature>
<proteinExistence type="inferred from homology"/>
<dbReference type="GO" id="GO:0004386">
    <property type="term" value="F:helicase activity"/>
    <property type="evidence" value="ECO:0007669"/>
    <property type="project" value="UniProtKB-KW"/>
</dbReference>
<organism evidence="12 13">
    <name type="scientific">Paramylibacter ulvae</name>
    <dbReference type="NCBI Taxonomy" id="1651968"/>
    <lineage>
        <taxon>Bacteria</taxon>
        <taxon>Pseudomonadati</taxon>
        <taxon>Pseudomonadota</taxon>
        <taxon>Alphaproteobacteria</taxon>
        <taxon>Rhodobacterales</taxon>
        <taxon>Paracoccaceae</taxon>
        <taxon>Paramylibacter</taxon>
    </lineage>
</organism>
<dbReference type="Gene3D" id="3.40.50.300">
    <property type="entry name" value="P-loop containing nucleotide triphosphate hydrolases"/>
    <property type="match status" value="2"/>
</dbReference>
<dbReference type="SMART" id="SM00487">
    <property type="entry name" value="DEXDc"/>
    <property type="match status" value="1"/>
</dbReference>
<protein>
    <submittedName>
        <fullName evidence="12">RNA helicase</fullName>
    </submittedName>
</protein>
<dbReference type="CDD" id="cd04458">
    <property type="entry name" value="CSP_CDS"/>
    <property type="match status" value="1"/>
</dbReference>
<dbReference type="PROSITE" id="PS51192">
    <property type="entry name" value="HELICASE_ATP_BIND_1"/>
    <property type="match status" value="1"/>
</dbReference>
<comment type="similarity">
    <text evidence="5">Belongs to the DEAD box helicase family.</text>
</comment>
<dbReference type="SMART" id="SM00357">
    <property type="entry name" value="CSP"/>
    <property type="match status" value="1"/>
</dbReference>
<dbReference type="PRINTS" id="PR00050">
    <property type="entry name" value="COLDSHOCK"/>
</dbReference>
<dbReference type="InterPro" id="IPR011129">
    <property type="entry name" value="CSD"/>
</dbReference>
<dbReference type="RefSeq" id="WP_308429180.1">
    <property type="nucleotide sequence ID" value="NZ_BMZF01000001.1"/>
</dbReference>
<feature type="region of interest" description="Disordered" evidence="7">
    <location>
        <begin position="78"/>
        <end position="100"/>
    </location>
</feature>
<dbReference type="InterPro" id="IPR011545">
    <property type="entry name" value="DEAD/DEAH_box_helicase_dom"/>
</dbReference>
<feature type="domain" description="CSD" evidence="11">
    <location>
        <begin position="1"/>
        <end position="68"/>
    </location>
</feature>
<feature type="region of interest" description="Disordered" evidence="7">
    <location>
        <begin position="475"/>
        <end position="526"/>
    </location>
</feature>
<dbReference type="CDD" id="cd00268">
    <property type="entry name" value="DEADc"/>
    <property type="match status" value="1"/>
</dbReference>
<dbReference type="Pfam" id="PF00270">
    <property type="entry name" value="DEAD"/>
    <property type="match status" value="1"/>
</dbReference>
<dbReference type="Pfam" id="PF00313">
    <property type="entry name" value="CSD"/>
    <property type="match status" value="1"/>
</dbReference>
<dbReference type="CDD" id="cd18787">
    <property type="entry name" value="SF2_C_DEAD"/>
    <property type="match status" value="1"/>
</dbReference>
<feature type="domain" description="Helicase ATP-binding" evidence="8">
    <location>
        <begin position="132"/>
        <end position="307"/>
    </location>
</feature>
<dbReference type="PANTHER" id="PTHR47959">
    <property type="entry name" value="ATP-DEPENDENT RNA HELICASE RHLE-RELATED"/>
    <property type="match status" value="1"/>
</dbReference>
<dbReference type="SUPFAM" id="SSF50249">
    <property type="entry name" value="Nucleic acid-binding proteins"/>
    <property type="match status" value="1"/>
</dbReference>
<evidence type="ECO:0000259" key="9">
    <source>
        <dbReference type="PROSITE" id="PS51194"/>
    </source>
</evidence>
<evidence type="ECO:0000256" key="7">
    <source>
        <dbReference type="SAM" id="MobiDB-lite"/>
    </source>
</evidence>
<accession>A0ABQ3CUJ4</accession>
<dbReference type="InterPro" id="IPR050079">
    <property type="entry name" value="DEAD_box_RNA_helicase"/>
</dbReference>
<keyword evidence="1" id="KW-0547">Nucleotide-binding</keyword>
<feature type="domain" description="DEAD-box RNA helicase Q" evidence="10">
    <location>
        <begin position="101"/>
        <end position="129"/>
    </location>
</feature>
<evidence type="ECO:0000256" key="3">
    <source>
        <dbReference type="ARBA" id="ARBA00022806"/>
    </source>
</evidence>
<gene>
    <name evidence="12" type="primary">rhlE2</name>
    <name evidence="12" type="ORF">GCM10008927_02120</name>
</gene>
<dbReference type="Proteomes" id="UP000634455">
    <property type="component" value="Unassembled WGS sequence"/>
</dbReference>
<evidence type="ECO:0000259" key="8">
    <source>
        <dbReference type="PROSITE" id="PS51192"/>
    </source>
</evidence>
<dbReference type="SMART" id="SM00490">
    <property type="entry name" value="HELICc"/>
    <property type="match status" value="1"/>
</dbReference>
<feature type="compositionally biased region" description="Basic residues" evidence="7">
    <location>
        <begin position="517"/>
        <end position="526"/>
    </location>
</feature>
<dbReference type="PROSITE" id="PS51195">
    <property type="entry name" value="Q_MOTIF"/>
    <property type="match status" value="1"/>
</dbReference>
<keyword evidence="13" id="KW-1185">Reference proteome</keyword>
<dbReference type="PROSITE" id="PS51194">
    <property type="entry name" value="HELICASE_CTER"/>
    <property type="match status" value="1"/>
</dbReference>
<keyword evidence="2" id="KW-0378">Hydrolase</keyword>
<dbReference type="PANTHER" id="PTHR47959:SF13">
    <property type="entry name" value="ATP-DEPENDENT RNA HELICASE RHLE"/>
    <property type="match status" value="1"/>
</dbReference>
<dbReference type="InterPro" id="IPR027417">
    <property type="entry name" value="P-loop_NTPase"/>
</dbReference>
<evidence type="ECO:0000259" key="11">
    <source>
        <dbReference type="PROSITE" id="PS51857"/>
    </source>
</evidence>
<dbReference type="EMBL" id="BMZF01000001">
    <property type="protein sequence ID" value="GHA41358.1"/>
    <property type="molecule type" value="Genomic_DNA"/>
</dbReference>
<feature type="short sequence motif" description="Q motif" evidence="6">
    <location>
        <begin position="101"/>
        <end position="129"/>
    </location>
</feature>
<dbReference type="Pfam" id="PF00271">
    <property type="entry name" value="Helicase_C"/>
    <property type="match status" value="1"/>
</dbReference>
<keyword evidence="3 12" id="KW-0347">Helicase</keyword>
<dbReference type="InterPro" id="IPR044742">
    <property type="entry name" value="DEAD/DEAH_RhlB"/>
</dbReference>